<accession>A0A931B4T4</accession>
<dbReference type="GO" id="GO:0070967">
    <property type="term" value="F:coenzyme F420 binding"/>
    <property type="evidence" value="ECO:0007669"/>
    <property type="project" value="TreeGrafter"/>
</dbReference>
<evidence type="ECO:0000313" key="3">
    <source>
        <dbReference type="EMBL" id="MBF9069397.1"/>
    </source>
</evidence>
<dbReference type="InterPro" id="IPR011576">
    <property type="entry name" value="Pyridox_Oxase_N"/>
</dbReference>
<comment type="caution">
    <text evidence="3">The sequence shown here is derived from an EMBL/GenBank/DDBJ whole genome shotgun (WGS) entry which is preliminary data.</text>
</comment>
<dbReference type="AlphaFoldDB" id="A0A931B4T4"/>
<dbReference type="PANTHER" id="PTHR35176">
    <property type="entry name" value="HEME OXYGENASE HI_0854-RELATED"/>
    <property type="match status" value="1"/>
</dbReference>
<feature type="domain" description="Pyridoxamine 5'-phosphate oxidase N-terminal" evidence="2">
    <location>
        <begin position="5"/>
        <end position="135"/>
    </location>
</feature>
<dbReference type="EMBL" id="JADPRT010000005">
    <property type="protein sequence ID" value="MBF9069397.1"/>
    <property type="molecule type" value="Genomic_DNA"/>
</dbReference>
<keyword evidence="4" id="KW-1185">Reference proteome</keyword>
<dbReference type="SUPFAM" id="SSF50475">
    <property type="entry name" value="FMN-binding split barrel"/>
    <property type="match status" value="1"/>
</dbReference>
<organism evidence="3 4">
    <name type="scientific">Streptacidiphilus fuscans</name>
    <dbReference type="NCBI Taxonomy" id="2789292"/>
    <lineage>
        <taxon>Bacteria</taxon>
        <taxon>Bacillati</taxon>
        <taxon>Actinomycetota</taxon>
        <taxon>Actinomycetes</taxon>
        <taxon>Kitasatosporales</taxon>
        <taxon>Streptomycetaceae</taxon>
        <taxon>Streptacidiphilus</taxon>
    </lineage>
</organism>
<evidence type="ECO:0000259" key="2">
    <source>
        <dbReference type="Pfam" id="PF01243"/>
    </source>
</evidence>
<gene>
    <name evidence="3" type="ORF">I2501_15340</name>
</gene>
<dbReference type="InterPro" id="IPR052019">
    <property type="entry name" value="F420H2_bilvrd_red/Heme_oxyg"/>
</dbReference>
<protein>
    <submittedName>
        <fullName evidence="3">TIGR03668 family PPOX class F420-dependent oxidoreductase</fullName>
    </submittedName>
</protein>
<dbReference type="Gene3D" id="2.30.110.10">
    <property type="entry name" value="Electron Transport, Fmn-binding Protein, Chain A"/>
    <property type="match status" value="1"/>
</dbReference>
<name>A0A931B4T4_9ACTN</name>
<dbReference type="InterPro" id="IPR019967">
    <property type="entry name" value="F420-dep_enz_PPOX_Rv0121"/>
</dbReference>
<dbReference type="PANTHER" id="PTHR35176:SF2">
    <property type="entry name" value="F420H(2)-DEPENDENT REDUCTASE RV1155"/>
    <property type="match status" value="1"/>
</dbReference>
<dbReference type="InterPro" id="IPR012349">
    <property type="entry name" value="Split_barrel_FMN-bd"/>
</dbReference>
<dbReference type="GO" id="GO:0016627">
    <property type="term" value="F:oxidoreductase activity, acting on the CH-CH group of donors"/>
    <property type="evidence" value="ECO:0007669"/>
    <property type="project" value="TreeGrafter"/>
</dbReference>
<dbReference type="RefSeq" id="WP_196194532.1">
    <property type="nucleotide sequence ID" value="NZ_JADPRT010000005.1"/>
</dbReference>
<dbReference type="NCBIfam" id="TIGR03668">
    <property type="entry name" value="Rv0121_F420"/>
    <property type="match status" value="1"/>
</dbReference>
<reference evidence="3" key="1">
    <citation type="submission" date="2020-11" db="EMBL/GenBank/DDBJ databases">
        <title>Isolation and identification of active actinomycetes.</title>
        <authorList>
            <person name="Yu B."/>
        </authorList>
    </citation>
    <scope>NUCLEOTIDE SEQUENCE</scope>
    <source>
        <strain evidence="3">NEAU-YB345</strain>
    </source>
</reference>
<proteinExistence type="predicted"/>
<dbReference type="Pfam" id="PF01243">
    <property type="entry name" value="PNPOx_N"/>
    <property type="match status" value="1"/>
</dbReference>
<evidence type="ECO:0000313" key="4">
    <source>
        <dbReference type="Proteomes" id="UP000657385"/>
    </source>
</evidence>
<sequence length="139" mass="16049">MRLTSEECRSRLERARSARLATASAAGAPHLVPITFVCERDRLYFAIDHKPKSASELRRLANIRENPQVSVLVDHYDEDWTQLWWVRVDGHAEIGEHGPERERALDLLAAKYRAYRETRPEGALVTIAIEHITGWQYQD</sequence>
<dbReference type="Proteomes" id="UP000657385">
    <property type="component" value="Unassembled WGS sequence"/>
</dbReference>
<dbReference type="GO" id="GO:0005829">
    <property type="term" value="C:cytosol"/>
    <property type="evidence" value="ECO:0007669"/>
    <property type="project" value="TreeGrafter"/>
</dbReference>
<keyword evidence="1" id="KW-0560">Oxidoreductase</keyword>
<evidence type="ECO:0000256" key="1">
    <source>
        <dbReference type="ARBA" id="ARBA00023002"/>
    </source>
</evidence>